<organism evidence="1 2">
    <name type="scientific">Coemansia erecta</name>
    <dbReference type="NCBI Taxonomy" id="147472"/>
    <lineage>
        <taxon>Eukaryota</taxon>
        <taxon>Fungi</taxon>
        <taxon>Fungi incertae sedis</taxon>
        <taxon>Zoopagomycota</taxon>
        <taxon>Kickxellomycotina</taxon>
        <taxon>Kickxellomycetes</taxon>
        <taxon>Kickxellales</taxon>
        <taxon>Kickxellaceae</taxon>
        <taxon>Coemansia</taxon>
    </lineage>
</organism>
<protein>
    <submittedName>
        <fullName evidence="1">Uncharacterized protein</fullName>
    </submittedName>
</protein>
<evidence type="ECO:0000313" key="2">
    <source>
        <dbReference type="Proteomes" id="UP001149813"/>
    </source>
</evidence>
<dbReference type="InterPro" id="IPR029069">
    <property type="entry name" value="HotDog_dom_sf"/>
</dbReference>
<sequence>MSSAECIEFRDYVAQIAGEKKSHYYYSAELLATPISADRAARTLTVRTTVSEAEIATSGCIDEGLVATVADYWTSTLLSAVHGGKSSVTTSLSVQTPRPIAPGTPVDIICTA</sequence>
<dbReference type="EMBL" id="JANBOJ010000272">
    <property type="protein sequence ID" value="KAJ1720318.1"/>
    <property type="molecule type" value="Genomic_DNA"/>
</dbReference>
<proteinExistence type="predicted"/>
<evidence type="ECO:0000313" key="1">
    <source>
        <dbReference type="EMBL" id="KAJ1720318.1"/>
    </source>
</evidence>
<reference evidence="1" key="1">
    <citation type="submission" date="2022-07" db="EMBL/GenBank/DDBJ databases">
        <title>Phylogenomic reconstructions and comparative analyses of Kickxellomycotina fungi.</title>
        <authorList>
            <person name="Reynolds N.K."/>
            <person name="Stajich J.E."/>
            <person name="Barry K."/>
            <person name="Grigoriev I.V."/>
            <person name="Crous P."/>
            <person name="Smith M.E."/>
        </authorList>
    </citation>
    <scope>NUCLEOTIDE SEQUENCE</scope>
    <source>
        <strain evidence="1">NBRC 32514</strain>
    </source>
</reference>
<dbReference type="SUPFAM" id="SSF54637">
    <property type="entry name" value="Thioesterase/thiol ester dehydrase-isomerase"/>
    <property type="match status" value="1"/>
</dbReference>
<dbReference type="AlphaFoldDB" id="A0A9W7XX75"/>
<gene>
    <name evidence="1" type="ORF">LPJ53_005049</name>
</gene>
<accession>A0A9W7XX75</accession>
<dbReference type="Proteomes" id="UP001149813">
    <property type="component" value="Unassembled WGS sequence"/>
</dbReference>
<dbReference type="Gene3D" id="3.10.129.10">
    <property type="entry name" value="Hotdog Thioesterase"/>
    <property type="match status" value="1"/>
</dbReference>
<name>A0A9W7XX75_9FUNG</name>
<dbReference type="OrthoDB" id="5570055at2759"/>
<comment type="caution">
    <text evidence="1">The sequence shown here is derived from an EMBL/GenBank/DDBJ whole genome shotgun (WGS) entry which is preliminary data.</text>
</comment>
<feature type="non-terminal residue" evidence="1">
    <location>
        <position position="112"/>
    </location>
</feature>
<keyword evidence="2" id="KW-1185">Reference proteome</keyword>